<evidence type="ECO:0000256" key="3">
    <source>
        <dbReference type="SAM" id="MobiDB-lite"/>
    </source>
</evidence>
<reference evidence="5 6" key="1">
    <citation type="submission" date="2016-04" db="EMBL/GenBank/DDBJ databases">
        <title>A degradative enzymes factory behind the ericoid mycorrhizal symbiosis.</title>
        <authorList>
            <consortium name="DOE Joint Genome Institute"/>
            <person name="Martino E."/>
            <person name="Morin E."/>
            <person name="Grelet G."/>
            <person name="Kuo A."/>
            <person name="Kohler A."/>
            <person name="Daghino S."/>
            <person name="Barry K."/>
            <person name="Choi C."/>
            <person name="Cichocki N."/>
            <person name="Clum A."/>
            <person name="Copeland A."/>
            <person name="Hainaut M."/>
            <person name="Haridas S."/>
            <person name="Labutti K."/>
            <person name="Lindquist E."/>
            <person name="Lipzen A."/>
            <person name="Khouja H.-R."/>
            <person name="Murat C."/>
            <person name="Ohm R."/>
            <person name="Olson A."/>
            <person name="Spatafora J."/>
            <person name="Veneault-Fourrey C."/>
            <person name="Henrissat B."/>
            <person name="Grigoriev I."/>
            <person name="Martin F."/>
            <person name="Perotto S."/>
        </authorList>
    </citation>
    <scope>NUCLEOTIDE SEQUENCE [LARGE SCALE GENOMIC DNA]</scope>
    <source>
        <strain evidence="5 6">E</strain>
    </source>
</reference>
<feature type="compositionally biased region" description="Polar residues" evidence="3">
    <location>
        <begin position="1"/>
        <end position="19"/>
    </location>
</feature>
<dbReference type="PANTHER" id="PTHR37534">
    <property type="entry name" value="TRANSCRIPTIONAL ACTIVATOR PROTEIN UGA3"/>
    <property type="match status" value="1"/>
</dbReference>
<organism evidence="5 6">
    <name type="scientific">Hyaloscypha bicolor E</name>
    <dbReference type="NCBI Taxonomy" id="1095630"/>
    <lineage>
        <taxon>Eukaryota</taxon>
        <taxon>Fungi</taxon>
        <taxon>Dikarya</taxon>
        <taxon>Ascomycota</taxon>
        <taxon>Pezizomycotina</taxon>
        <taxon>Leotiomycetes</taxon>
        <taxon>Helotiales</taxon>
        <taxon>Hyaloscyphaceae</taxon>
        <taxon>Hyaloscypha</taxon>
        <taxon>Hyaloscypha bicolor</taxon>
    </lineage>
</organism>
<gene>
    <name evidence="5" type="ORF">K444DRAFT_170587</name>
</gene>
<dbReference type="InParanoid" id="A0A2J6SRJ6"/>
<dbReference type="Pfam" id="PF11951">
    <property type="entry name" value="Fungal_trans_2"/>
    <property type="match status" value="1"/>
</dbReference>
<accession>A0A2J6SRJ6</accession>
<dbReference type="GO" id="GO:0000976">
    <property type="term" value="F:transcription cis-regulatory region binding"/>
    <property type="evidence" value="ECO:0007669"/>
    <property type="project" value="TreeGrafter"/>
</dbReference>
<dbReference type="InterPro" id="IPR001138">
    <property type="entry name" value="Zn2Cys6_DnaBD"/>
</dbReference>
<dbReference type="InterPro" id="IPR036864">
    <property type="entry name" value="Zn2-C6_fun-type_DNA-bd_sf"/>
</dbReference>
<keyword evidence="2" id="KW-0539">Nucleus</keyword>
<dbReference type="OrthoDB" id="288726at2759"/>
<dbReference type="CDD" id="cd00067">
    <property type="entry name" value="GAL4"/>
    <property type="match status" value="1"/>
</dbReference>
<evidence type="ECO:0000259" key="4">
    <source>
        <dbReference type="PROSITE" id="PS50048"/>
    </source>
</evidence>
<dbReference type="PANTHER" id="PTHR37534:SF15">
    <property type="entry name" value="ZN(II)2CYS6 TRANSCRIPTION FACTOR (EUROFUNG)"/>
    <property type="match status" value="1"/>
</dbReference>
<dbReference type="GeneID" id="36578814"/>
<dbReference type="GO" id="GO:0000981">
    <property type="term" value="F:DNA-binding transcription factor activity, RNA polymerase II-specific"/>
    <property type="evidence" value="ECO:0007669"/>
    <property type="project" value="InterPro"/>
</dbReference>
<evidence type="ECO:0000256" key="1">
    <source>
        <dbReference type="ARBA" id="ARBA00004123"/>
    </source>
</evidence>
<dbReference type="GO" id="GO:0005634">
    <property type="term" value="C:nucleus"/>
    <property type="evidence" value="ECO:0007669"/>
    <property type="project" value="UniProtKB-SubCell"/>
</dbReference>
<dbReference type="PROSITE" id="PS50048">
    <property type="entry name" value="ZN2_CY6_FUNGAL_2"/>
    <property type="match status" value="1"/>
</dbReference>
<feature type="region of interest" description="Disordered" evidence="3">
    <location>
        <begin position="1"/>
        <end position="35"/>
    </location>
</feature>
<dbReference type="Gene3D" id="4.10.240.10">
    <property type="entry name" value="Zn(2)-C6 fungal-type DNA-binding domain"/>
    <property type="match status" value="1"/>
</dbReference>
<evidence type="ECO:0000256" key="2">
    <source>
        <dbReference type="ARBA" id="ARBA00023242"/>
    </source>
</evidence>
<keyword evidence="6" id="KW-1185">Reference proteome</keyword>
<dbReference type="Proteomes" id="UP000235371">
    <property type="component" value="Unassembled WGS sequence"/>
</dbReference>
<name>A0A2J6SRJ6_9HELO</name>
<feature type="domain" description="Zn(2)-C6 fungal-type" evidence="4">
    <location>
        <begin position="38"/>
        <end position="69"/>
    </location>
</feature>
<dbReference type="SUPFAM" id="SSF57701">
    <property type="entry name" value="Zn2/Cys6 DNA-binding domain"/>
    <property type="match status" value="1"/>
</dbReference>
<dbReference type="AlphaFoldDB" id="A0A2J6SRJ6"/>
<dbReference type="PROSITE" id="PS00463">
    <property type="entry name" value="ZN2_CY6_FUNGAL_1"/>
    <property type="match status" value="1"/>
</dbReference>
<dbReference type="SMART" id="SM00066">
    <property type="entry name" value="GAL4"/>
    <property type="match status" value="1"/>
</dbReference>
<dbReference type="InterPro" id="IPR021858">
    <property type="entry name" value="Fun_TF"/>
</dbReference>
<evidence type="ECO:0000313" key="6">
    <source>
        <dbReference type="Proteomes" id="UP000235371"/>
    </source>
</evidence>
<dbReference type="RefSeq" id="XP_024730310.1">
    <property type="nucleotide sequence ID" value="XM_024870732.1"/>
</dbReference>
<protein>
    <recommendedName>
        <fullName evidence="4">Zn(2)-C6 fungal-type domain-containing protein</fullName>
    </recommendedName>
</protein>
<dbReference type="GO" id="GO:0008270">
    <property type="term" value="F:zinc ion binding"/>
    <property type="evidence" value="ECO:0007669"/>
    <property type="project" value="InterPro"/>
</dbReference>
<dbReference type="STRING" id="1095630.A0A2J6SRJ6"/>
<dbReference type="EMBL" id="KZ613883">
    <property type="protein sequence ID" value="PMD53406.1"/>
    <property type="molecule type" value="Genomic_DNA"/>
</dbReference>
<sequence length="549" mass="61089">MPGGQVTASPTVLEENSSPEAVDEPLKAKARHSRSRGACTRCKKRRQKCDEQRPACGRCQESGSENCTYTIDLRWGGRAFKSYTGNSDIKKYETEPGTFVYVASSKQTSPIMWHPPPPTSERLSRSLSPLDSTNPTEQLLLHHFAQSASRITSCYPGIQTSFNSLLLPMAISYPPLLSALMALSAIHRNSLYTLPAATLQQPSEIDYLKASSVTQLRSDLLLPAQRQPQMRDAVLATALTLCMCEIHSGADLPRSWRLHLEGATAILSSLSPMPASTSFHPNNQTGLLQRWYTSISALAAISPQGLRAGDLHPATSPTPSLDPPLSAANEKKEVAVFLDDYFGFSTDLVDMFKEIGAAAWERRILSSKSPLALESESEAMRIHVNLSEEDLATEARNLELRVLDMMTRDPPPFYPGVQEKLDEEVRMDFYLCNEAYQCAALLHIYRSVMLLERANVRVQGCVERILGCVDRIKPREGLSPYIVLTMPLFAAGKEALGEERERVKIAMRGLGSRLRLRNVWRSLEILEEGWERGRGSGWEDAENCDFIPY</sequence>
<dbReference type="GO" id="GO:0045944">
    <property type="term" value="P:positive regulation of transcription by RNA polymerase II"/>
    <property type="evidence" value="ECO:0007669"/>
    <property type="project" value="TreeGrafter"/>
</dbReference>
<evidence type="ECO:0000313" key="5">
    <source>
        <dbReference type="EMBL" id="PMD53406.1"/>
    </source>
</evidence>
<proteinExistence type="predicted"/>
<dbReference type="Pfam" id="PF00172">
    <property type="entry name" value="Zn_clus"/>
    <property type="match status" value="1"/>
</dbReference>
<comment type="subcellular location">
    <subcellularLocation>
        <location evidence="1">Nucleus</location>
    </subcellularLocation>
</comment>